<proteinExistence type="predicted"/>
<gene>
    <name evidence="1" type="ORF">GGR27_003364</name>
</gene>
<dbReference type="Pfam" id="PF05164">
    <property type="entry name" value="ZapA"/>
    <property type="match status" value="1"/>
</dbReference>
<keyword evidence="2" id="KW-1185">Reference proteome</keyword>
<dbReference type="Proteomes" id="UP000770785">
    <property type="component" value="Unassembled WGS sequence"/>
</dbReference>
<organism evidence="1 2">
    <name type="scientific">Neolewinella antarctica</name>
    <dbReference type="NCBI Taxonomy" id="442734"/>
    <lineage>
        <taxon>Bacteria</taxon>
        <taxon>Pseudomonadati</taxon>
        <taxon>Bacteroidota</taxon>
        <taxon>Saprospiria</taxon>
        <taxon>Saprospirales</taxon>
        <taxon>Lewinellaceae</taxon>
        <taxon>Neolewinella</taxon>
    </lineage>
</organism>
<protein>
    <submittedName>
        <fullName evidence="1">Cell division protein ZapA</fullName>
    </submittedName>
</protein>
<evidence type="ECO:0000313" key="1">
    <source>
        <dbReference type="EMBL" id="NJC27846.1"/>
    </source>
</evidence>
<dbReference type="SUPFAM" id="SSF102829">
    <property type="entry name" value="Cell division protein ZapA-like"/>
    <property type="match status" value="1"/>
</dbReference>
<dbReference type="InterPro" id="IPR036192">
    <property type="entry name" value="Cell_div_ZapA-like_sf"/>
</dbReference>
<evidence type="ECO:0000313" key="2">
    <source>
        <dbReference type="Proteomes" id="UP000770785"/>
    </source>
</evidence>
<dbReference type="RefSeq" id="WP_168039328.1">
    <property type="nucleotide sequence ID" value="NZ_JAATJH010000006.1"/>
</dbReference>
<comment type="caution">
    <text evidence="1">The sequence shown here is derived from an EMBL/GenBank/DDBJ whole genome shotgun (WGS) entry which is preliminary data.</text>
</comment>
<dbReference type="EMBL" id="JAATJH010000006">
    <property type="protein sequence ID" value="NJC27846.1"/>
    <property type="molecule type" value="Genomic_DNA"/>
</dbReference>
<dbReference type="GO" id="GO:0051301">
    <property type="term" value="P:cell division"/>
    <property type="evidence" value="ECO:0007669"/>
    <property type="project" value="UniProtKB-KW"/>
</dbReference>
<keyword evidence="1" id="KW-0132">Cell division</keyword>
<dbReference type="InterPro" id="IPR007838">
    <property type="entry name" value="Cell_div_ZapA-like"/>
</dbReference>
<name>A0ABX0XG37_9BACT</name>
<accession>A0ABX0XG37</accession>
<sequence>MASDNSDLKSIIVVIAGRPYPLRVKPREEKGVKAMVDQINERFNDYQVKFSGRDQTDCLVMTLLTYADELRTARNNSDGGQGSELTDRLTTLNELVEGML</sequence>
<keyword evidence="1" id="KW-0131">Cell cycle</keyword>
<reference evidence="1 2" key="1">
    <citation type="submission" date="2020-03" db="EMBL/GenBank/DDBJ databases">
        <title>Genomic Encyclopedia of Type Strains, Phase IV (KMG-IV): sequencing the most valuable type-strain genomes for metagenomic binning, comparative biology and taxonomic classification.</title>
        <authorList>
            <person name="Goeker M."/>
        </authorList>
    </citation>
    <scope>NUCLEOTIDE SEQUENCE [LARGE SCALE GENOMIC DNA]</scope>
    <source>
        <strain evidence="1 2">DSM 105096</strain>
    </source>
</reference>